<evidence type="ECO:0000313" key="1">
    <source>
        <dbReference type="Proteomes" id="UP000035681"/>
    </source>
</evidence>
<organism evidence="1 2">
    <name type="scientific">Strongyloides stercoralis</name>
    <name type="common">Threadworm</name>
    <dbReference type="NCBI Taxonomy" id="6248"/>
    <lineage>
        <taxon>Eukaryota</taxon>
        <taxon>Metazoa</taxon>
        <taxon>Ecdysozoa</taxon>
        <taxon>Nematoda</taxon>
        <taxon>Chromadorea</taxon>
        <taxon>Rhabditida</taxon>
        <taxon>Tylenchina</taxon>
        <taxon>Panagrolaimomorpha</taxon>
        <taxon>Strongyloidoidea</taxon>
        <taxon>Strongyloididae</taxon>
        <taxon>Strongyloides</taxon>
    </lineage>
</organism>
<sequence length="353" mass="41708">GIFIFLFATKTTYLVFLAVFVKGTTMDFLSLPEPFRIQVLKNIDWKSLKNAKLVSKEMYFTIEANHHLMNKPQVKSLGIYCDKKVDEKEVIRVRFNIFSEDYFLNRRLKVIHFEDLKEYEHFLREFNFSIIDYLHFRISESSDVIRIFNKYYTGGNYIETVVFDDTGEIGKKSANDFSSLISKIKDVGKMYLTLNFPQQSLPDDFIFPKMGSLKELSIEEKSGTRLITSNMITNIIDNNPEMDFLKISSESKSLYMKTSEHIFESKALNMENRCDFTPFEVSFFNLTNFTLSEETFYRELFNKFNNRNNFEEKSDNGNYNFKNTMECLKCRDTHSNFISYNHSSKVKVHLIFY</sequence>
<dbReference type="AlphaFoldDB" id="A0AAF5DEC6"/>
<keyword evidence="1" id="KW-1185">Reference proteome</keyword>
<accession>A0AAF5DEC6</accession>
<dbReference type="WBParaSite" id="TCONS_00011109.p1">
    <property type="protein sequence ID" value="TCONS_00011109.p1"/>
    <property type="gene ID" value="XLOC_005198"/>
</dbReference>
<reference evidence="2" key="1">
    <citation type="submission" date="2024-02" db="UniProtKB">
        <authorList>
            <consortium name="WormBaseParasite"/>
        </authorList>
    </citation>
    <scope>IDENTIFICATION</scope>
</reference>
<dbReference type="Proteomes" id="UP000035681">
    <property type="component" value="Unplaced"/>
</dbReference>
<proteinExistence type="predicted"/>
<evidence type="ECO:0000313" key="2">
    <source>
        <dbReference type="WBParaSite" id="TCONS_00011109.p1"/>
    </source>
</evidence>
<protein>
    <submittedName>
        <fullName evidence="2">F-box domain-containing protein</fullName>
    </submittedName>
</protein>
<name>A0AAF5DEC6_STRER</name>